<keyword evidence="2" id="KW-0456">Lyase</keyword>
<dbReference type="AlphaFoldDB" id="A0A645ELX2"/>
<name>A0A645ELX2_9ZZZZ</name>
<dbReference type="GO" id="GO:0052855">
    <property type="term" value="F:ADP-dependent NAD(P)H-hydrate dehydratase activity"/>
    <property type="evidence" value="ECO:0007669"/>
    <property type="project" value="UniProtKB-EC"/>
</dbReference>
<protein>
    <submittedName>
        <fullName evidence="2">ADP-dependent (S)-NAD(P)H-hydrate dehydratase</fullName>
        <ecNumber evidence="2">4.2.1.136</ecNumber>
    </submittedName>
</protein>
<dbReference type="InterPro" id="IPR000631">
    <property type="entry name" value="CARKD"/>
</dbReference>
<evidence type="ECO:0000313" key="2">
    <source>
        <dbReference type="EMBL" id="MPN02282.1"/>
    </source>
</evidence>
<dbReference type="EC" id="4.2.1.136" evidence="2"/>
<dbReference type="PROSITE" id="PS51383">
    <property type="entry name" value="YJEF_C_3"/>
    <property type="match status" value="1"/>
</dbReference>
<comment type="caution">
    <text evidence="2">The sequence shown here is derived from an EMBL/GenBank/DDBJ whole genome shotgun (WGS) entry which is preliminary data.</text>
</comment>
<reference evidence="2" key="1">
    <citation type="submission" date="2019-08" db="EMBL/GenBank/DDBJ databases">
        <authorList>
            <person name="Kucharzyk K."/>
            <person name="Murdoch R.W."/>
            <person name="Higgins S."/>
            <person name="Loffler F."/>
        </authorList>
    </citation>
    <scope>NUCLEOTIDE SEQUENCE</scope>
</reference>
<dbReference type="EMBL" id="VSSQ01048233">
    <property type="protein sequence ID" value="MPN02282.1"/>
    <property type="molecule type" value="Genomic_DNA"/>
</dbReference>
<dbReference type="Pfam" id="PF01256">
    <property type="entry name" value="Carb_kinase"/>
    <property type="match status" value="1"/>
</dbReference>
<evidence type="ECO:0000259" key="1">
    <source>
        <dbReference type="PROSITE" id="PS51383"/>
    </source>
</evidence>
<sequence>MATAGSGDVLGGVILGLLTQGYPATDSAIAGVFLHSLAGDLAAAQKGEASLVAGDIVDHLGEAFVRSLKNRTIS</sequence>
<organism evidence="2">
    <name type="scientific">bioreactor metagenome</name>
    <dbReference type="NCBI Taxonomy" id="1076179"/>
    <lineage>
        <taxon>unclassified sequences</taxon>
        <taxon>metagenomes</taxon>
        <taxon>ecological metagenomes</taxon>
    </lineage>
</organism>
<dbReference type="Gene3D" id="3.40.1190.20">
    <property type="match status" value="1"/>
</dbReference>
<dbReference type="SUPFAM" id="SSF53613">
    <property type="entry name" value="Ribokinase-like"/>
    <property type="match status" value="1"/>
</dbReference>
<gene>
    <name evidence="2" type="primary">nnrD_5</name>
    <name evidence="2" type="ORF">SDC9_149496</name>
</gene>
<accession>A0A645ELX2</accession>
<feature type="domain" description="YjeF C-terminal" evidence="1">
    <location>
        <begin position="1"/>
        <end position="67"/>
    </location>
</feature>
<proteinExistence type="predicted"/>
<dbReference type="InterPro" id="IPR029056">
    <property type="entry name" value="Ribokinase-like"/>
</dbReference>